<dbReference type="EMBL" id="JBHSDV010000004">
    <property type="protein sequence ID" value="MFC4388791.1"/>
    <property type="molecule type" value="Genomic_DNA"/>
</dbReference>
<keyword evidence="1" id="KW-0812">Transmembrane</keyword>
<gene>
    <name evidence="2" type="ORF">ACFOZ1_13400</name>
</gene>
<feature type="transmembrane region" description="Helical" evidence="1">
    <location>
        <begin position="16"/>
        <end position="43"/>
    </location>
</feature>
<evidence type="ECO:0000313" key="2">
    <source>
        <dbReference type="EMBL" id="MFC4388791.1"/>
    </source>
</evidence>
<comment type="caution">
    <text evidence="2">The sequence shown here is derived from an EMBL/GenBank/DDBJ whole genome shotgun (WGS) entry which is preliminary data.</text>
</comment>
<accession>A0ABV8VWA4</accession>
<evidence type="ECO:0000313" key="3">
    <source>
        <dbReference type="Proteomes" id="UP001595880"/>
    </source>
</evidence>
<evidence type="ECO:0000256" key="1">
    <source>
        <dbReference type="SAM" id="Phobius"/>
    </source>
</evidence>
<name>A0ABV8VWA4_9BACI</name>
<dbReference type="Pfam" id="PF04854">
    <property type="entry name" value="DUF624"/>
    <property type="match status" value="1"/>
</dbReference>
<feature type="transmembrane region" description="Helical" evidence="1">
    <location>
        <begin position="123"/>
        <end position="145"/>
    </location>
</feature>
<proteinExistence type="predicted"/>
<feature type="transmembrane region" description="Helical" evidence="1">
    <location>
        <begin position="49"/>
        <end position="70"/>
    </location>
</feature>
<feature type="transmembrane region" description="Helical" evidence="1">
    <location>
        <begin position="166"/>
        <end position="184"/>
    </location>
</feature>
<reference evidence="3" key="1">
    <citation type="journal article" date="2019" name="Int. J. Syst. Evol. Microbiol.">
        <title>The Global Catalogue of Microorganisms (GCM) 10K type strain sequencing project: providing services to taxonomists for standard genome sequencing and annotation.</title>
        <authorList>
            <consortium name="The Broad Institute Genomics Platform"/>
            <consortium name="The Broad Institute Genome Sequencing Center for Infectious Disease"/>
            <person name="Wu L."/>
            <person name="Ma J."/>
        </authorList>
    </citation>
    <scope>NUCLEOTIDE SEQUENCE [LARGE SCALE GENOMIC DNA]</scope>
    <source>
        <strain evidence="3">KACC 14058</strain>
    </source>
</reference>
<dbReference type="RefSeq" id="WP_390200074.1">
    <property type="nucleotide sequence ID" value="NZ_JBHSDV010000004.1"/>
</dbReference>
<keyword evidence="1" id="KW-0472">Membrane</keyword>
<dbReference type="Proteomes" id="UP001595880">
    <property type="component" value="Unassembled WGS sequence"/>
</dbReference>
<keyword evidence="1" id="KW-1133">Transmembrane helix</keyword>
<sequence>MSKGLTDRPLYIAIQYVYYFMMTNIYFMLANSLFLLAFVLFELTLANMLVFYFALIPCGPSLAAALATMGKLTREKEIQPTRDFWRYYRKNFVISMKYWLVKWTILALLLIDMQYTSIHMDWLTPILIILLALFLLIMLYAFPILTRFEVKIKNLWIVSIYANVKFFKTTILNISTFISLFIIYLFAPSITMWFCISIASFFIMFNMKKPFEHLEQELSTDGKRGS</sequence>
<dbReference type="InterPro" id="IPR006938">
    <property type="entry name" value="DUF624"/>
</dbReference>
<protein>
    <submittedName>
        <fullName evidence="2">DUF624 domain-containing protein</fullName>
    </submittedName>
</protein>
<feature type="transmembrane region" description="Helical" evidence="1">
    <location>
        <begin position="91"/>
        <end position="111"/>
    </location>
</feature>
<organism evidence="2 3">
    <name type="scientific">Gracilibacillus marinus</name>
    <dbReference type="NCBI Taxonomy" id="630535"/>
    <lineage>
        <taxon>Bacteria</taxon>
        <taxon>Bacillati</taxon>
        <taxon>Bacillota</taxon>
        <taxon>Bacilli</taxon>
        <taxon>Bacillales</taxon>
        <taxon>Bacillaceae</taxon>
        <taxon>Gracilibacillus</taxon>
    </lineage>
</organism>
<keyword evidence="3" id="KW-1185">Reference proteome</keyword>
<feature type="transmembrane region" description="Helical" evidence="1">
    <location>
        <begin position="190"/>
        <end position="207"/>
    </location>
</feature>